<proteinExistence type="inferred from homology"/>
<dbReference type="GO" id="GO:0016740">
    <property type="term" value="F:transferase activity"/>
    <property type="evidence" value="ECO:0007669"/>
    <property type="project" value="UniProtKB-KW"/>
</dbReference>
<dbReference type="Proteomes" id="UP000747399">
    <property type="component" value="Unassembled WGS sequence"/>
</dbReference>
<keyword evidence="5" id="KW-1185">Reference proteome</keyword>
<protein>
    <recommendedName>
        <fullName evidence="3">Glycosyl transferase CAP10 domain-containing protein</fullName>
    </recommendedName>
</protein>
<evidence type="ECO:0000313" key="4">
    <source>
        <dbReference type="EMBL" id="GIL62392.1"/>
    </source>
</evidence>
<dbReference type="EMBL" id="BNCO01000051">
    <property type="protein sequence ID" value="GIL62392.1"/>
    <property type="molecule type" value="Genomic_DNA"/>
</dbReference>
<gene>
    <name evidence="4" type="ORF">Vafri_16612</name>
</gene>
<evidence type="ECO:0000256" key="2">
    <source>
        <dbReference type="ARBA" id="ARBA00022679"/>
    </source>
</evidence>
<dbReference type="Pfam" id="PF05686">
    <property type="entry name" value="Glyco_transf_90"/>
    <property type="match status" value="1"/>
</dbReference>
<sequence length="140" mass="16293">GIYSTCTAFIKPSIPGGPPRSHIKIFVVFYNPRAPFPCAMPYPYDLKRPYIPIHSHALYKFLINADGHVSSSRLGYIMQTNSVILKQRSPWIEYYYRSLVPGTHVLEYGPEDVLDLLIKYKVRQLFDNIVRHCGKMMDRW</sequence>
<organism evidence="4 5">
    <name type="scientific">Volvox africanus</name>
    <dbReference type="NCBI Taxonomy" id="51714"/>
    <lineage>
        <taxon>Eukaryota</taxon>
        <taxon>Viridiplantae</taxon>
        <taxon>Chlorophyta</taxon>
        <taxon>core chlorophytes</taxon>
        <taxon>Chlorophyceae</taxon>
        <taxon>CS clade</taxon>
        <taxon>Chlamydomonadales</taxon>
        <taxon>Volvocaceae</taxon>
        <taxon>Volvox</taxon>
    </lineage>
</organism>
<comment type="caution">
    <text evidence="4">The sequence shown here is derived from an EMBL/GenBank/DDBJ whole genome shotgun (WGS) entry which is preliminary data.</text>
</comment>
<feature type="non-terminal residue" evidence="4">
    <location>
        <position position="140"/>
    </location>
</feature>
<dbReference type="PANTHER" id="PTHR12203">
    <property type="entry name" value="KDEL LYS-ASP-GLU-LEU CONTAINING - RELATED"/>
    <property type="match status" value="1"/>
</dbReference>
<dbReference type="InterPro" id="IPR051091">
    <property type="entry name" value="O-Glucosyltr/Glycosyltrsf_90"/>
</dbReference>
<dbReference type="InterPro" id="IPR006598">
    <property type="entry name" value="CAP10"/>
</dbReference>
<keyword evidence="2" id="KW-0808">Transferase</keyword>
<accession>A0A8J4F6W1</accession>
<evidence type="ECO:0000259" key="3">
    <source>
        <dbReference type="Pfam" id="PF05686"/>
    </source>
</evidence>
<dbReference type="PANTHER" id="PTHR12203:SF35">
    <property type="entry name" value="PROTEIN O-GLUCOSYLTRANSFERASE 1"/>
    <property type="match status" value="1"/>
</dbReference>
<reference evidence="4" key="1">
    <citation type="journal article" date="2021" name="Proc. Natl. Acad. Sci. U.S.A.">
        <title>Three genomes in the algal genus Volvox reveal the fate of a haploid sex-determining region after a transition to homothallism.</title>
        <authorList>
            <person name="Yamamoto K."/>
            <person name="Hamaji T."/>
            <person name="Kawai-Toyooka H."/>
            <person name="Matsuzaki R."/>
            <person name="Takahashi F."/>
            <person name="Nishimura Y."/>
            <person name="Kawachi M."/>
            <person name="Noguchi H."/>
            <person name="Minakuchi Y."/>
            <person name="Umen J.G."/>
            <person name="Toyoda A."/>
            <person name="Nozaki H."/>
        </authorList>
    </citation>
    <scope>NUCLEOTIDE SEQUENCE</scope>
    <source>
        <strain evidence="4">NIES-3780</strain>
    </source>
</reference>
<name>A0A8J4F6W1_9CHLO</name>
<comment type="similarity">
    <text evidence="1">Belongs to the glycosyltransferase 90 family.</text>
</comment>
<evidence type="ECO:0000256" key="1">
    <source>
        <dbReference type="ARBA" id="ARBA00010118"/>
    </source>
</evidence>
<feature type="domain" description="Glycosyl transferase CAP10" evidence="3">
    <location>
        <begin position="52"/>
        <end position="110"/>
    </location>
</feature>
<evidence type="ECO:0000313" key="5">
    <source>
        <dbReference type="Proteomes" id="UP000747399"/>
    </source>
</evidence>
<dbReference type="AlphaFoldDB" id="A0A8J4F6W1"/>